<keyword evidence="1" id="KW-0805">Transcription regulation</keyword>
<evidence type="ECO:0000256" key="2">
    <source>
        <dbReference type="ARBA" id="ARBA00023125"/>
    </source>
</evidence>
<protein>
    <recommendedName>
        <fullName evidence="4">HTH luxR-type domain-containing protein</fullName>
    </recommendedName>
</protein>
<dbReference type="AlphaFoldDB" id="A0A097SQE8"/>
<dbReference type="GO" id="GO:0006355">
    <property type="term" value="P:regulation of DNA-templated transcription"/>
    <property type="evidence" value="ECO:0007669"/>
    <property type="project" value="InterPro"/>
</dbReference>
<evidence type="ECO:0000256" key="3">
    <source>
        <dbReference type="ARBA" id="ARBA00023163"/>
    </source>
</evidence>
<sequence length="748" mass="80235">MCINRSVPDAILPNSPIRGSNETAAVFVVCARPTAEHRSTCPDNTYTLEVEDLLFTLTETVQLCRGAGLAHPQVIGERIQQACNGIPRWVECAIESAVRSAEPVVDAHGRPSSELTATIATALASVLDSSPVPRFRSLVLACAPARVLTRAIAAELLPLEVSAFEVFETACALDLLTPIDTDITSPPSWRFPDAVRHALLDIARREDSDRVESALMALSRRAGELGDHAMAARYAADAGNWPAALDIIERFWVVMVTRHLSRLRELLDEVPDDLLQQRPSVRAGKAVFVGMLAHAPALDPTLPDSDADLLALAADPAVATVIHVATVQAMGLRVAGRYSDATAMTRRVEALTTAAVDRQPSLVHGQLPILRLQWAITFQLAGADIDATAQFMQAYRSAAAGGIDFVARNSAGSLALLWAISGHIPRARMWLTREMDFDDGGAVLAPMVRVGGSVATALTSMDQLDTDAARTTLETLGEPTHREELWAYIAYARAQYALLNGTAYSGLALVQRLAAERAAQCSPTSLARVLIAAARIDLYLALGQANLAAACVAETALDHPMLITAAARVALYTGDPEQALAIVAQSASPDSGAPRVYIEALLVQAAAHRALGASETAVHYWRTACELADQSECYRPFTTLITSVRSALTAESGTAPARTVEISVFPETMTFVELTTREREILTCLAAGLSQQQIAIEQFVSLNTVKTQTRSLYRKLGAHSKSEALAIARTLQLLDLHSEDTEHESALS</sequence>
<evidence type="ECO:0000256" key="1">
    <source>
        <dbReference type="ARBA" id="ARBA00023015"/>
    </source>
</evidence>
<proteinExistence type="predicted"/>
<evidence type="ECO:0000259" key="4">
    <source>
        <dbReference type="PROSITE" id="PS50043"/>
    </source>
</evidence>
<dbReference type="InterPro" id="IPR016032">
    <property type="entry name" value="Sig_transdc_resp-reg_C-effctor"/>
</dbReference>
<keyword evidence="5" id="KW-0614">Plasmid</keyword>
<dbReference type="PANTHER" id="PTHR44688:SF16">
    <property type="entry name" value="DNA-BINDING TRANSCRIPTIONAL ACTIVATOR DEVR_DOSR"/>
    <property type="match status" value="1"/>
</dbReference>
<dbReference type="PROSITE" id="PS50043">
    <property type="entry name" value="HTH_LUXR_2"/>
    <property type="match status" value="1"/>
</dbReference>
<dbReference type="InterPro" id="IPR036388">
    <property type="entry name" value="WH-like_DNA-bd_sf"/>
</dbReference>
<dbReference type="PRINTS" id="PR00038">
    <property type="entry name" value="HTHLUXR"/>
</dbReference>
<dbReference type="CDD" id="cd06170">
    <property type="entry name" value="LuxR_C_like"/>
    <property type="match status" value="1"/>
</dbReference>
<reference evidence="5" key="1">
    <citation type="submission" date="2014-03" db="EMBL/GenBank/DDBJ databases">
        <authorList>
            <person name="Zhang G."/>
            <person name="Zhu L."/>
            <person name="Fang P."/>
        </authorList>
    </citation>
    <scope>NUCLEOTIDE SEQUENCE</scope>
    <source>
        <strain evidence="5">NS1</strain>
        <plasmid evidence="5">pNSL1</plasmid>
    </source>
</reference>
<keyword evidence="3" id="KW-0804">Transcription</keyword>
<dbReference type="EMBL" id="KJ605395">
    <property type="protein sequence ID" value="AIU93740.1"/>
    <property type="molecule type" value="Genomic_DNA"/>
</dbReference>
<dbReference type="SUPFAM" id="SSF46894">
    <property type="entry name" value="C-terminal effector domain of the bipartite response regulators"/>
    <property type="match status" value="1"/>
</dbReference>
<organism evidence="5">
    <name type="scientific">Rhodococcus sp. NS1</name>
    <dbReference type="NCBI Taxonomy" id="402236"/>
    <lineage>
        <taxon>Bacteria</taxon>
        <taxon>Bacillati</taxon>
        <taxon>Actinomycetota</taxon>
        <taxon>Actinomycetes</taxon>
        <taxon>Mycobacteriales</taxon>
        <taxon>Nocardiaceae</taxon>
        <taxon>Rhodococcus</taxon>
    </lineage>
</organism>
<geneLocation type="plasmid" evidence="5">
    <name>pNSL1</name>
</geneLocation>
<dbReference type="GO" id="GO:0003677">
    <property type="term" value="F:DNA binding"/>
    <property type="evidence" value="ECO:0007669"/>
    <property type="project" value="UniProtKB-KW"/>
</dbReference>
<gene>
    <name evidence="5" type="ORF">LRS1606.306</name>
</gene>
<name>A0A097SQE8_9NOCA</name>
<dbReference type="SMART" id="SM00421">
    <property type="entry name" value="HTH_LUXR"/>
    <property type="match status" value="1"/>
</dbReference>
<evidence type="ECO:0000313" key="5">
    <source>
        <dbReference type="EMBL" id="AIU93740.1"/>
    </source>
</evidence>
<dbReference type="Pfam" id="PF00196">
    <property type="entry name" value="GerE"/>
    <property type="match status" value="1"/>
</dbReference>
<keyword evidence="2" id="KW-0238">DNA-binding</keyword>
<accession>A0A097SQE8</accession>
<feature type="domain" description="HTH luxR-type" evidence="4">
    <location>
        <begin position="667"/>
        <end position="732"/>
    </location>
</feature>
<dbReference type="PANTHER" id="PTHR44688">
    <property type="entry name" value="DNA-BINDING TRANSCRIPTIONAL ACTIVATOR DEVR_DOSR"/>
    <property type="match status" value="1"/>
</dbReference>
<dbReference type="InterPro" id="IPR000792">
    <property type="entry name" value="Tscrpt_reg_LuxR_C"/>
</dbReference>
<dbReference type="Gene3D" id="1.10.10.10">
    <property type="entry name" value="Winged helix-like DNA-binding domain superfamily/Winged helix DNA-binding domain"/>
    <property type="match status" value="1"/>
</dbReference>